<dbReference type="GO" id="GO:0008270">
    <property type="term" value="F:zinc ion binding"/>
    <property type="evidence" value="ECO:0007669"/>
    <property type="project" value="UniProtKB-KW"/>
</dbReference>
<dbReference type="SUPFAM" id="SSF57667">
    <property type="entry name" value="beta-beta-alpha zinc fingers"/>
    <property type="match status" value="1"/>
</dbReference>
<evidence type="ECO:0000256" key="4">
    <source>
        <dbReference type="PROSITE-ProRule" id="PRU00723"/>
    </source>
</evidence>
<dbReference type="InterPro" id="IPR000571">
    <property type="entry name" value="Znf_CCCH"/>
</dbReference>
<evidence type="ECO:0000259" key="5">
    <source>
        <dbReference type="PROSITE" id="PS50103"/>
    </source>
</evidence>
<accession>A0A8S4RPL7</accession>
<keyword evidence="1 4" id="KW-0479">Metal-binding</keyword>
<feature type="domain" description="C3H1-type" evidence="5">
    <location>
        <begin position="51"/>
        <end position="78"/>
    </location>
</feature>
<dbReference type="Gene3D" id="3.30.160.60">
    <property type="entry name" value="Classic Zinc Finger"/>
    <property type="match status" value="1"/>
</dbReference>
<organism evidence="6 7">
    <name type="scientific">Pararge aegeria aegeria</name>
    <dbReference type="NCBI Taxonomy" id="348720"/>
    <lineage>
        <taxon>Eukaryota</taxon>
        <taxon>Metazoa</taxon>
        <taxon>Ecdysozoa</taxon>
        <taxon>Arthropoda</taxon>
        <taxon>Hexapoda</taxon>
        <taxon>Insecta</taxon>
        <taxon>Pterygota</taxon>
        <taxon>Neoptera</taxon>
        <taxon>Endopterygota</taxon>
        <taxon>Lepidoptera</taxon>
        <taxon>Glossata</taxon>
        <taxon>Ditrysia</taxon>
        <taxon>Papilionoidea</taxon>
        <taxon>Nymphalidae</taxon>
        <taxon>Satyrinae</taxon>
        <taxon>Satyrini</taxon>
        <taxon>Parargina</taxon>
        <taxon>Pararge</taxon>
    </lineage>
</organism>
<keyword evidence="2 4" id="KW-0863">Zinc-finger</keyword>
<dbReference type="Proteomes" id="UP000838756">
    <property type="component" value="Unassembled WGS sequence"/>
</dbReference>
<evidence type="ECO:0000256" key="1">
    <source>
        <dbReference type="ARBA" id="ARBA00022723"/>
    </source>
</evidence>
<evidence type="ECO:0000256" key="3">
    <source>
        <dbReference type="ARBA" id="ARBA00022833"/>
    </source>
</evidence>
<dbReference type="Pfam" id="PF06220">
    <property type="entry name" value="zf-U1"/>
    <property type="match status" value="1"/>
</dbReference>
<dbReference type="InterPro" id="IPR013085">
    <property type="entry name" value="U1-CZ_Znf_C2H2"/>
</dbReference>
<proteinExistence type="predicted"/>
<dbReference type="PANTHER" id="PTHR16465">
    <property type="entry name" value="NUCLEASE-RELATED"/>
    <property type="match status" value="1"/>
</dbReference>
<protein>
    <submittedName>
        <fullName evidence="6">Jg27911 protein</fullName>
    </submittedName>
</protein>
<evidence type="ECO:0000313" key="7">
    <source>
        <dbReference type="Proteomes" id="UP000838756"/>
    </source>
</evidence>
<dbReference type="GO" id="GO:0005689">
    <property type="term" value="C:U12-type spliceosomal complex"/>
    <property type="evidence" value="ECO:0007669"/>
    <property type="project" value="TreeGrafter"/>
</dbReference>
<dbReference type="PANTHER" id="PTHR16465:SF0">
    <property type="entry name" value="ZINC FINGER MATRIN-TYPE PROTEIN 5"/>
    <property type="match status" value="1"/>
</dbReference>
<evidence type="ECO:0000256" key="2">
    <source>
        <dbReference type="ARBA" id="ARBA00022771"/>
    </source>
</evidence>
<gene>
    <name evidence="6" type="primary">jg27911</name>
    <name evidence="6" type="ORF">PAEG_LOCUS16879</name>
</gene>
<dbReference type="EMBL" id="CAKXAJ010025492">
    <property type="protein sequence ID" value="CAH2240280.1"/>
    <property type="molecule type" value="Genomic_DNA"/>
</dbReference>
<keyword evidence="3 4" id="KW-0862">Zinc</keyword>
<dbReference type="AlphaFoldDB" id="A0A8S4RPL7"/>
<comment type="caution">
    <text evidence="6">The sequence shown here is derived from an EMBL/GenBank/DDBJ whole genome shotgun (WGS) entry which is preliminary data.</text>
</comment>
<name>A0A8S4RPL7_9NEOP</name>
<dbReference type="OrthoDB" id="2417221at2759"/>
<feature type="zinc finger region" description="C3H1-type" evidence="4">
    <location>
        <begin position="51"/>
        <end position="78"/>
    </location>
</feature>
<sequence>MGKRYYCDYCDKSMVAAPTIIRTHIKGVVHQKLVSAHYQQFKDPETILKEEGSKKPCSRFFSGDCHFGAICRYSHYTPDQINAMRNYVAAKYNSPNHLSQPSFEDLYQRLQSEKSIKTGLDEQDTVIYDECGVTHVLPWTYSPVFDNYNCLPPSIRRLKSGDFVNACFMQWGLN</sequence>
<reference evidence="6" key="1">
    <citation type="submission" date="2022-03" db="EMBL/GenBank/DDBJ databases">
        <authorList>
            <person name="Lindestad O."/>
        </authorList>
    </citation>
    <scope>NUCLEOTIDE SEQUENCE</scope>
</reference>
<dbReference type="PROSITE" id="PS50103">
    <property type="entry name" value="ZF_C3H1"/>
    <property type="match status" value="1"/>
</dbReference>
<keyword evidence="7" id="KW-1185">Reference proteome</keyword>
<evidence type="ECO:0000313" key="6">
    <source>
        <dbReference type="EMBL" id="CAH2240280.1"/>
    </source>
</evidence>
<dbReference type="InterPro" id="IPR036236">
    <property type="entry name" value="Znf_C2H2_sf"/>
</dbReference>